<dbReference type="InterPro" id="IPR001763">
    <property type="entry name" value="Rhodanese-like_dom"/>
</dbReference>
<protein>
    <submittedName>
        <fullName evidence="2">Rhodanese-like domain-containing protein</fullName>
    </submittedName>
</protein>
<gene>
    <name evidence="2" type="ORF">FCU45_08225</name>
</gene>
<evidence type="ECO:0000313" key="3">
    <source>
        <dbReference type="Proteomes" id="UP000309561"/>
    </source>
</evidence>
<dbReference type="Pfam" id="PF00581">
    <property type="entry name" value="Rhodanese"/>
    <property type="match status" value="1"/>
</dbReference>
<dbReference type="PANTHER" id="PTHR43031">
    <property type="entry name" value="FAD-DEPENDENT OXIDOREDUCTASE"/>
    <property type="match status" value="1"/>
</dbReference>
<dbReference type="CDD" id="cd00158">
    <property type="entry name" value="RHOD"/>
    <property type="match status" value="1"/>
</dbReference>
<dbReference type="Gene3D" id="3.40.250.10">
    <property type="entry name" value="Rhodanese-like domain"/>
    <property type="match status" value="1"/>
</dbReference>
<reference evidence="2 3" key="1">
    <citation type="submission" date="2019-04" db="EMBL/GenBank/DDBJ databases">
        <title>Sulfurimonas crateris sp. nov. a facultative anaerobic sulfur-oxidizing chemolithautotrophic bacterium isolated from a terrestrial mud vulcano.</title>
        <authorList>
            <person name="Ratnikova N.M."/>
            <person name="Slobodkin A.I."/>
            <person name="Merkel A.Y."/>
            <person name="Novikov A."/>
            <person name="Bonch-Osmolovskaya E.A."/>
            <person name="Slobodkina G.B."/>
        </authorList>
    </citation>
    <scope>NUCLEOTIDE SEQUENCE [LARGE SCALE GENOMIC DNA]</scope>
    <source>
        <strain evidence="2 3">SN118</strain>
    </source>
</reference>
<dbReference type="SUPFAM" id="SSF52821">
    <property type="entry name" value="Rhodanese/Cell cycle control phosphatase"/>
    <property type="match status" value="1"/>
</dbReference>
<dbReference type="EMBL" id="SZPX01000006">
    <property type="protein sequence ID" value="TKI68939.1"/>
    <property type="molecule type" value="Genomic_DNA"/>
</dbReference>
<comment type="caution">
    <text evidence="2">The sequence shown here is derived from an EMBL/GenBank/DDBJ whole genome shotgun (WGS) entry which is preliminary data.</text>
</comment>
<feature type="domain" description="Rhodanese" evidence="1">
    <location>
        <begin position="35"/>
        <end position="134"/>
    </location>
</feature>
<evidence type="ECO:0000313" key="2">
    <source>
        <dbReference type="EMBL" id="TKI68939.1"/>
    </source>
</evidence>
<keyword evidence="3" id="KW-1185">Reference proteome</keyword>
<dbReference type="OrthoDB" id="5471138at2"/>
<dbReference type="Proteomes" id="UP000309561">
    <property type="component" value="Unassembled WGS sequence"/>
</dbReference>
<dbReference type="InterPro" id="IPR050229">
    <property type="entry name" value="GlpE_sulfurtransferase"/>
</dbReference>
<organism evidence="2 3">
    <name type="scientific">Sulfurimonas crateris</name>
    <dbReference type="NCBI Taxonomy" id="2574727"/>
    <lineage>
        <taxon>Bacteria</taxon>
        <taxon>Pseudomonadati</taxon>
        <taxon>Campylobacterota</taxon>
        <taxon>Epsilonproteobacteria</taxon>
        <taxon>Campylobacterales</taxon>
        <taxon>Sulfurimonadaceae</taxon>
        <taxon>Sulfurimonas</taxon>
    </lineage>
</organism>
<name>A0A4U2Z4C0_9BACT</name>
<proteinExistence type="predicted"/>
<evidence type="ECO:0000259" key="1">
    <source>
        <dbReference type="PROSITE" id="PS50206"/>
    </source>
</evidence>
<accession>A0A4U2Z4C0</accession>
<dbReference type="InterPro" id="IPR036873">
    <property type="entry name" value="Rhodanese-like_dom_sf"/>
</dbReference>
<sequence>MAWSIVLKKFFLTVLILSVSLFGSIKNQEASYELLDSNIPIVDIRTPGEWKETGLLKGSIPIMLFDEKGNYDLKDFLDKLNASVDTKKPFALICRTGSRTKILAQFLSQKLGYDVINLKSGIVYAKYMRLPILPYKPN</sequence>
<dbReference type="PROSITE" id="PS50206">
    <property type="entry name" value="RHODANESE_3"/>
    <property type="match status" value="1"/>
</dbReference>
<dbReference type="PANTHER" id="PTHR43031:SF16">
    <property type="entry name" value="OXIDOREDUCTASE"/>
    <property type="match status" value="1"/>
</dbReference>
<dbReference type="AlphaFoldDB" id="A0A4U2Z4C0"/>